<gene>
    <name evidence="1" type="primary">rpoBC</name>
    <name evidence="1" type="ORF">LLCLJKAH_00089</name>
</gene>
<dbReference type="RefSeq" id="YP_010644572.1">
    <property type="nucleotide sequence ID" value="NC_070650.1"/>
</dbReference>
<protein>
    <submittedName>
        <fullName evidence="1">RpoBC</fullName>
    </submittedName>
</protein>
<proteinExistence type="predicted"/>
<organism evidence="1 2">
    <name type="scientific">Klebsiella phage vB_KvM-Eowyn</name>
    <dbReference type="NCBI Taxonomy" id="2762819"/>
    <lineage>
        <taxon>Viruses</taxon>
        <taxon>Duplodnaviria</taxon>
        <taxon>Heunggongvirae</taxon>
        <taxon>Uroviricota</taxon>
        <taxon>Caudoviricetes</taxon>
        <taxon>Chimalliviridae</taxon>
        <taxon>Eowynvirus</taxon>
        <taxon>Eowynvirus eowyn</taxon>
    </lineage>
</organism>
<dbReference type="EMBL" id="LR881104">
    <property type="protein sequence ID" value="CAD5236078.1"/>
    <property type="molecule type" value="Genomic_DNA"/>
</dbReference>
<keyword evidence="2" id="KW-1185">Reference proteome</keyword>
<name>A0A7R8MK28_9CAUD</name>
<sequence length="519" mass="58871">MEIKEFIPTKRAPYGYAASTGCDIYYDPRRKGVYPEIANHEATLARLRGTPIFINDIDTSTAEGQDKLDSLLYTKYDGGSISILPSCECGETTTVSKLNTYCPNCSTIVVPPSERPIESNLWIRAPEGVKALINPQMLIILSKAFTINGCNFLEWLLNPTYKNGTHNNLKLELFKAYNFPRGINAFYDNFDDIVTALLDRSIFNGNNSKRLEVKMFIEQNRDRVFTRYIPIPNRILFITEKAITATYADKHMASALDAVRTISDLNQHMEPPSIRRREYAAAKACLQLASYYVMQYKKIIGGKYGFLRKHLFGTRQAYSFRAVISSLHEAHRMDELHIPWGVAVGVFRKHLESKLLRRGYTPNEAVKLLFDHTLTYHPLLDTLFKEIIGDHPSGKGFPCYFLRNPTLDRLSGQLFHITLVKPDPNIKTVSLSLNVIAPMNADFDGDALGGLLILDKKMYERFERTSQHTGVLDLQKARTLSGKITLPKPVLAIYASWMHEPPADVEEAKLFKKLLGQHD</sequence>
<evidence type="ECO:0000313" key="1">
    <source>
        <dbReference type="EMBL" id="CAD5236078.1"/>
    </source>
</evidence>
<dbReference type="SUPFAM" id="SSF64484">
    <property type="entry name" value="beta and beta-prime subunits of DNA dependent RNA-polymerase"/>
    <property type="match status" value="1"/>
</dbReference>
<evidence type="ECO:0000313" key="2">
    <source>
        <dbReference type="Proteomes" id="UP000596247"/>
    </source>
</evidence>
<dbReference type="Gene3D" id="2.40.40.20">
    <property type="match status" value="1"/>
</dbReference>
<dbReference type="GeneID" id="77920048"/>
<dbReference type="PROSITE" id="PS51257">
    <property type="entry name" value="PROKAR_LIPOPROTEIN"/>
    <property type="match status" value="1"/>
</dbReference>
<dbReference type="KEGG" id="vg:77920048"/>
<accession>A0A7R8MK28</accession>
<reference evidence="1 2" key="1">
    <citation type="submission" date="2020-09" db="EMBL/GenBank/DDBJ databases">
        <authorList>
            <person name="Jameson E."/>
        </authorList>
    </citation>
    <scope>NUCLEOTIDE SEQUENCE [LARGE SCALE GENOMIC DNA]</scope>
</reference>
<dbReference type="Proteomes" id="UP000596247">
    <property type="component" value="Chromosome"/>
</dbReference>